<proteinExistence type="predicted"/>
<dbReference type="AlphaFoldDB" id="A0A291DD97"/>
<protein>
    <submittedName>
        <fullName evidence="1">Toxin HicA</fullName>
    </submittedName>
</protein>
<evidence type="ECO:0000313" key="2">
    <source>
        <dbReference type="Proteomes" id="UP000218628"/>
    </source>
</evidence>
<dbReference type="EMBL" id="CP023510">
    <property type="protein sequence ID" value="ATF62384.1"/>
    <property type="molecule type" value="Genomic_DNA"/>
</dbReference>
<dbReference type="Proteomes" id="UP000218628">
    <property type="component" value="Chromosome"/>
</dbReference>
<gene>
    <name evidence="1" type="ORF">CO690_01300</name>
</gene>
<dbReference type="RefSeq" id="WP_083309920.1">
    <property type="nucleotide sequence ID" value="NZ_CAJZGU010000006.1"/>
</dbReference>
<sequence length="83" mass="9325">MPSIEDLVAKMATSPQNVTFTQLQKVCTHFFGAPRIRGSHHYYSTPWHGDPIVNIQQGNSGKAKKYQVKQALAAIRKLENNDD</sequence>
<name>A0A291DD97_9MICC</name>
<evidence type="ECO:0000313" key="1">
    <source>
        <dbReference type="EMBL" id="ATF62384.1"/>
    </source>
</evidence>
<accession>A0A291DD97</accession>
<reference evidence="2" key="1">
    <citation type="submission" date="2017-09" db="EMBL/GenBank/DDBJ databases">
        <title>FDA dAtabase for Regulatory Grade micrObial Sequences (FDA-ARGOS): Supporting development and validation of Infectious Disease Dx tests.</title>
        <authorList>
            <person name="Minogue T."/>
            <person name="Wolcott M."/>
            <person name="Wasieloski L."/>
            <person name="Aguilar W."/>
            <person name="Moore D."/>
            <person name="Tallon L."/>
            <person name="Sadzewicz L."/>
            <person name="Ott S."/>
            <person name="Zhao X."/>
            <person name="Nagaraj S."/>
            <person name="Vavikolanu K."/>
            <person name="Aluvathingal J."/>
            <person name="Nadendla S."/>
            <person name="Sichtig H."/>
        </authorList>
    </citation>
    <scope>NUCLEOTIDE SEQUENCE [LARGE SCALE GENOMIC DNA]</scope>
    <source>
        <strain evidence="2">FDAARGOS_369</strain>
    </source>
</reference>
<organism evidence="1 2">
    <name type="scientific">Rothia mucilaginosa</name>
    <dbReference type="NCBI Taxonomy" id="43675"/>
    <lineage>
        <taxon>Bacteria</taxon>
        <taxon>Bacillati</taxon>
        <taxon>Actinomycetota</taxon>
        <taxon>Actinomycetes</taxon>
        <taxon>Micrococcales</taxon>
        <taxon>Micrococcaceae</taxon>
        <taxon>Rothia</taxon>
    </lineage>
</organism>